<dbReference type="InterPro" id="IPR036465">
    <property type="entry name" value="vWFA_dom_sf"/>
</dbReference>
<organism evidence="5 6">
    <name type="scientific">Pseudaeromonas sharmana</name>
    <dbReference type="NCBI Taxonomy" id="328412"/>
    <lineage>
        <taxon>Bacteria</taxon>
        <taxon>Pseudomonadati</taxon>
        <taxon>Pseudomonadota</taxon>
        <taxon>Gammaproteobacteria</taxon>
        <taxon>Aeromonadales</taxon>
        <taxon>Aeromonadaceae</taxon>
        <taxon>Pseudaeromonas</taxon>
    </lineage>
</organism>
<evidence type="ECO:0000256" key="1">
    <source>
        <dbReference type="ARBA" id="ARBA00022723"/>
    </source>
</evidence>
<evidence type="ECO:0000313" key="6">
    <source>
        <dbReference type="Proteomes" id="UP001595692"/>
    </source>
</evidence>
<evidence type="ECO:0000259" key="4">
    <source>
        <dbReference type="Pfam" id="PF05567"/>
    </source>
</evidence>
<dbReference type="Pfam" id="PF05567">
    <property type="entry name" value="T4P_PilY1"/>
    <property type="match status" value="1"/>
</dbReference>
<feature type="domain" description="PilY1 beta-propeller" evidence="4">
    <location>
        <begin position="589"/>
        <end position="915"/>
    </location>
</feature>
<evidence type="ECO:0000256" key="2">
    <source>
        <dbReference type="ARBA" id="ARBA00022837"/>
    </source>
</evidence>
<feature type="signal peptide" evidence="3">
    <location>
        <begin position="1"/>
        <end position="25"/>
    </location>
</feature>
<dbReference type="EMBL" id="JBHSAF010000015">
    <property type="protein sequence ID" value="MFC3914799.1"/>
    <property type="molecule type" value="Genomic_DNA"/>
</dbReference>
<proteinExistence type="predicted"/>
<dbReference type="Gene3D" id="3.40.50.410">
    <property type="entry name" value="von Willebrand factor, type A domain"/>
    <property type="match status" value="1"/>
</dbReference>
<evidence type="ECO:0000313" key="5">
    <source>
        <dbReference type="EMBL" id="MFC3914799.1"/>
    </source>
</evidence>
<sequence>MKPVMLPNTLMIMLWLSVSSLVAPAADADVIANKPLYLQSDNAIEPNIMFTIDDSGSMDDTYLTNDNSQPSGNNAKSVTYNKLYYNPKVTYLPWINSDGSEYPDPTNSCTRTGRVGSYTYNCVYYNESGTAVRIYSGVTSYTGGPNRTDCANRPTCTFTEEQKNFLTWQLYYSTRLDAAKAGIGRAFYALNDKVRVGYGSINSGSRTVDNVATATIYKGVRKFTGTARSDFFSWLYAVNANGYTPLRRAMDDVGKYFERTTNSSSPWADNPGQSTYGEFKTCRQSYHILMTDGYWNSSQANTTDATANVDNVDGSYITNDSGGAQIKFKAEPPYRDSSSNVLADVAAYYWKRDLQPNIKNKVPASTDDPAYWQHMVNFTVSYGLNGQLTYSDATFAQLKAGTLSWPTISSGEFGSEIPKKIDDLWHAAVNSRGGFYNANDPQAFVDALTDAFAQVQARTGSSSATVSNTARLSSNSRLYQASFNSGDWSGELTAYPIATDGTIGATPAWLASSNIPTASSRNIYTRKTNGSVVSFLWANLDSTQQTALNKKADGTTDSQGQARVAWLRGDQSQELNVTNGIFRTRSKRLGDIVNSSPVLVSTQDYGVGDDAFTATKAGRTAMLYVGANDGMLHAFRESDGVERFAYIPAETVLKLNKLTDANYPQNHQYLVDGSPKVGDAKFGSNWKTILLGTTGAGGKTVFALDVTNPDSFGASNALWEYTSSELGFTIPQPTLGQLSGGNWTALVPNGYEDARAAKLIVLNLQNANLLKVLAGTEASTSGNMNGLSTPIPVDLDGDRVTDLVYAGDLLGNLWRFDLRASQSNNWTVNKIITACVDATCTTSNRQPITARPMVIAHPNGGVMVLFGTGSYFRDGDRTATQLQTLYGVWDKLEASPTALTKSQLVQQTIVTETTATSNSGLSVRVISNNEVNYNEKYGWYLNLISPGLSSPVGERVVNDLQLREDQLIVTTMLPSTDPCDYGGKSWLLELAPLTGSRLGYPVFDINIDGYINDTDNQTTSDGTLPVSGKSFDEILTKSTFVEKSDSKTEIKYASGSSGTIKQTLEAISPSAKGRQSWRQLR</sequence>
<name>A0ABV8CS09_9GAMM</name>
<gene>
    <name evidence="5" type="ORF">ACFOSS_15220</name>
</gene>
<accession>A0ABV8CS09</accession>
<evidence type="ECO:0000256" key="3">
    <source>
        <dbReference type="SAM" id="SignalP"/>
    </source>
</evidence>
<dbReference type="InterPro" id="IPR008707">
    <property type="entry name" value="B-propeller_PilY1"/>
</dbReference>
<keyword evidence="6" id="KW-1185">Reference proteome</keyword>
<keyword evidence="3" id="KW-0732">Signal</keyword>
<dbReference type="Proteomes" id="UP001595692">
    <property type="component" value="Unassembled WGS sequence"/>
</dbReference>
<keyword evidence="2" id="KW-0106">Calcium</keyword>
<feature type="chain" id="PRO_5045377120" evidence="3">
    <location>
        <begin position="26"/>
        <end position="1081"/>
    </location>
</feature>
<comment type="caution">
    <text evidence="5">The sequence shown here is derived from an EMBL/GenBank/DDBJ whole genome shotgun (WGS) entry which is preliminary data.</text>
</comment>
<keyword evidence="1" id="KW-0479">Metal-binding</keyword>
<reference evidence="6" key="1">
    <citation type="journal article" date="2019" name="Int. J. Syst. Evol. Microbiol.">
        <title>The Global Catalogue of Microorganisms (GCM) 10K type strain sequencing project: providing services to taxonomists for standard genome sequencing and annotation.</title>
        <authorList>
            <consortium name="The Broad Institute Genomics Platform"/>
            <consortium name="The Broad Institute Genome Sequencing Center for Infectious Disease"/>
            <person name="Wu L."/>
            <person name="Ma J."/>
        </authorList>
    </citation>
    <scope>NUCLEOTIDE SEQUENCE [LARGE SCALE GENOMIC DNA]</scope>
    <source>
        <strain evidence="6">CCUG 54939</strain>
    </source>
</reference>
<dbReference type="RefSeq" id="WP_377154162.1">
    <property type="nucleotide sequence ID" value="NZ_JBHSAF010000015.1"/>
</dbReference>
<protein>
    <submittedName>
        <fullName evidence="5">Pilus assembly protein</fullName>
    </submittedName>
</protein>